<feature type="transmembrane region" description="Helical" evidence="13">
    <location>
        <begin position="334"/>
        <end position="359"/>
    </location>
</feature>
<keyword evidence="5" id="KW-0597">Phosphoprotein</keyword>
<dbReference type="AlphaFoldDB" id="A0A2S7SV30"/>
<dbReference type="InterPro" id="IPR050736">
    <property type="entry name" value="Sensor_HK_Regulatory"/>
</dbReference>
<name>A0A2S7SV30_9BACT</name>
<feature type="domain" description="Histidine kinase" evidence="14">
    <location>
        <begin position="682"/>
        <end position="900"/>
    </location>
</feature>
<evidence type="ECO:0000256" key="10">
    <source>
        <dbReference type="ARBA" id="ARBA00023012"/>
    </source>
</evidence>
<dbReference type="CDD" id="cd00082">
    <property type="entry name" value="HisKA"/>
    <property type="match status" value="1"/>
</dbReference>
<evidence type="ECO:0000313" key="16">
    <source>
        <dbReference type="Proteomes" id="UP000239872"/>
    </source>
</evidence>
<dbReference type="SUPFAM" id="SSF47384">
    <property type="entry name" value="Homodimeric domain of signal transducing histidine kinase"/>
    <property type="match status" value="1"/>
</dbReference>
<dbReference type="SMART" id="SM00387">
    <property type="entry name" value="HATPase_c"/>
    <property type="match status" value="1"/>
</dbReference>
<evidence type="ECO:0000256" key="12">
    <source>
        <dbReference type="SAM" id="Coils"/>
    </source>
</evidence>
<keyword evidence="6" id="KW-0808">Transferase</keyword>
<feature type="transmembrane region" description="Helical" evidence="13">
    <location>
        <begin position="162"/>
        <end position="179"/>
    </location>
</feature>
<dbReference type="InterPro" id="IPR003661">
    <property type="entry name" value="HisK_dim/P_dom"/>
</dbReference>
<evidence type="ECO:0000256" key="9">
    <source>
        <dbReference type="ARBA" id="ARBA00022989"/>
    </source>
</evidence>
<evidence type="ECO:0000256" key="8">
    <source>
        <dbReference type="ARBA" id="ARBA00022777"/>
    </source>
</evidence>
<feature type="transmembrane region" description="Helical" evidence="13">
    <location>
        <begin position="191"/>
        <end position="218"/>
    </location>
</feature>
<evidence type="ECO:0000256" key="4">
    <source>
        <dbReference type="ARBA" id="ARBA00012438"/>
    </source>
</evidence>
<dbReference type="CDD" id="cd10322">
    <property type="entry name" value="SLC5sbd"/>
    <property type="match status" value="1"/>
</dbReference>
<protein>
    <recommendedName>
        <fullName evidence="4">histidine kinase</fullName>
        <ecNumber evidence="4">2.7.13.3</ecNumber>
    </recommendedName>
</protein>
<dbReference type="EC" id="2.7.13.3" evidence="4"/>
<dbReference type="Pfam" id="PF00512">
    <property type="entry name" value="HisKA"/>
    <property type="match status" value="1"/>
</dbReference>
<proteinExistence type="inferred from homology"/>
<dbReference type="PROSITE" id="PS50109">
    <property type="entry name" value="HIS_KIN"/>
    <property type="match status" value="1"/>
</dbReference>
<keyword evidence="10" id="KW-0902">Two-component regulatory system</keyword>
<dbReference type="FunFam" id="1.10.287.130:FF:000001">
    <property type="entry name" value="Two-component sensor histidine kinase"/>
    <property type="match status" value="1"/>
</dbReference>
<evidence type="ECO:0000313" key="15">
    <source>
        <dbReference type="EMBL" id="PQJ10465.1"/>
    </source>
</evidence>
<keyword evidence="8 15" id="KW-0418">Kinase</keyword>
<evidence type="ECO:0000256" key="5">
    <source>
        <dbReference type="ARBA" id="ARBA00022553"/>
    </source>
</evidence>
<reference evidence="15 16" key="1">
    <citation type="submission" date="2018-01" db="EMBL/GenBank/DDBJ databases">
        <title>A novel member of the phylum Bacteroidetes isolated from glacier ice.</title>
        <authorList>
            <person name="Liu Q."/>
            <person name="Xin Y.-H."/>
        </authorList>
    </citation>
    <scope>NUCLEOTIDE SEQUENCE [LARGE SCALE GENOMIC DNA]</scope>
    <source>
        <strain evidence="15 16">RB1R16</strain>
    </source>
</reference>
<dbReference type="PROSITE" id="PS50283">
    <property type="entry name" value="NA_SOLUT_SYMP_3"/>
    <property type="match status" value="1"/>
</dbReference>
<evidence type="ECO:0000256" key="6">
    <source>
        <dbReference type="ARBA" id="ARBA00022679"/>
    </source>
</evidence>
<feature type="transmembrane region" description="Helical" evidence="13">
    <location>
        <begin position="246"/>
        <end position="263"/>
    </location>
</feature>
<dbReference type="Proteomes" id="UP000239872">
    <property type="component" value="Unassembled WGS sequence"/>
</dbReference>
<keyword evidence="12" id="KW-0175">Coiled coil</keyword>
<dbReference type="Gene3D" id="1.20.1730.10">
    <property type="entry name" value="Sodium/glucose cotransporter"/>
    <property type="match status" value="1"/>
</dbReference>
<evidence type="ECO:0000256" key="11">
    <source>
        <dbReference type="ARBA" id="ARBA00023136"/>
    </source>
</evidence>
<dbReference type="FunFam" id="3.30.565.10:FF:000006">
    <property type="entry name" value="Sensor histidine kinase WalK"/>
    <property type="match status" value="1"/>
</dbReference>
<feature type="transmembrane region" description="Helical" evidence="13">
    <location>
        <begin position="6"/>
        <end position="26"/>
    </location>
</feature>
<evidence type="ECO:0000256" key="2">
    <source>
        <dbReference type="ARBA" id="ARBA00004141"/>
    </source>
</evidence>
<accession>A0A2S7SV30</accession>
<feature type="transmembrane region" description="Helical" evidence="13">
    <location>
        <begin position="38"/>
        <end position="56"/>
    </location>
</feature>
<keyword evidence="11 13" id="KW-0472">Membrane</keyword>
<dbReference type="SUPFAM" id="SSF55874">
    <property type="entry name" value="ATPase domain of HSP90 chaperone/DNA topoisomerase II/histidine kinase"/>
    <property type="match status" value="1"/>
</dbReference>
<dbReference type="GO" id="GO:0022857">
    <property type="term" value="F:transmembrane transporter activity"/>
    <property type="evidence" value="ECO:0007669"/>
    <property type="project" value="InterPro"/>
</dbReference>
<dbReference type="InterPro" id="IPR038377">
    <property type="entry name" value="Na/Glc_symporter_sf"/>
</dbReference>
<dbReference type="OrthoDB" id="9764438at2"/>
<gene>
    <name evidence="15" type="ORF">CJD36_010845</name>
</gene>
<evidence type="ECO:0000256" key="7">
    <source>
        <dbReference type="ARBA" id="ARBA00022692"/>
    </source>
</evidence>
<comment type="similarity">
    <text evidence="3">Belongs to the sodium:solute symporter (SSF) (TC 2.A.21) family.</text>
</comment>
<evidence type="ECO:0000256" key="1">
    <source>
        <dbReference type="ARBA" id="ARBA00000085"/>
    </source>
</evidence>
<feature type="transmembrane region" description="Helical" evidence="13">
    <location>
        <begin position="113"/>
        <end position="133"/>
    </location>
</feature>
<dbReference type="InterPro" id="IPR004358">
    <property type="entry name" value="Sig_transdc_His_kin-like_C"/>
</dbReference>
<dbReference type="PRINTS" id="PR00344">
    <property type="entry name" value="BCTRLSENSOR"/>
</dbReference>
<feature type="transmembrane region" description="Helical" evidence="13">
    <location>
        <begin position="443"/>
        <end position="465"/>
    </location>
</feature>
<evidence type="ECO:0000256" key="13">
    <source>
        <dbReference type="SAM" id="Phobius"/>
    </source>
</evidence>
<dbReference type="SMART" id="SM00388">
    <property type="entry name" value="HisKA"/>
    <property type="match status" value="1"/>
</dbReference>
<evidence type="ECO:0000259" key="14">
    <source>
        <dbReference type="PROSITE" id="PS50109"/>
    </source>
</evidence>
<feature type="transmembrane region" description="Helical" evidence="13">
    <location>
        <begin position="414"/>
        <end position="436"/>
    </location>
</feature>
<feature type="coiled-coil region" evidence="12">
    <location>
        <begin position="634"/>
        <end position="668"/>
    </location>
</feature>
<evidence type="ECO:0000256" key="3">
    <source>
        <dbReference type="ARBA" id="ARBA00006434"/>
    </source>
</evidence>
<dbReference type="InterPro" id="IPR001734">
    <property type="entry name" value="Na/solute_symporter"/>
</dbReference>
<feature type="transmembrane region" description="Helical" evidence="13">
    <location>
        <begin position="380"/>
        <end position="402"/>
    </location>
</feature>
<dbReference type="InterPro" id="IPR036097">
    <property type="entry name" value="HisK_dim/P_sf"/>
</dbReference>
<feature type="transmembrane region" description="Helical" evidence="13">
    <location>
        <begin position="68"/>
        <end position="86"/>
    </location>
</feature>
<dbReference type="GO" id="GO:0016020">
    <property type="term" value="C:membrane"/>
    <property type="evidence" value="ECO:0007669"/>
    <property type="project" value="UniProtKB-SubCell"/>
</dbReference>
<comment type="caution">
    <text evidence="15">The sequence shown here is derived from an EMBL/GenBank/DDBJ whole genome shotgun (WGS) entry which is preliminary data.</text>
</comment>
<comment type="catalytic activity">
    <reaction evidence="1">
        <text>ATP + protein L-histidine = ADP + protein N-phospho-L-histidine.</text>
        <dbReference type="EC" id="2.7.13.3"/>
    </reaction>
</comment>
<dbReference type="PANTHER" id="PTHR43711:SF30">
    <property type="entry name" value="HISTIDINE KINASE"/>
    <property type="match status" value="1"/>
</dbReference>
<keyword evidence="9 13" id="KW-1133">Transmembrane helix</keyword>
<organism evidence="15 16">
    <name type="scientific">Flavipsychrobacter stenotrophus</name>
    <dbReference type="NCBI Taxonomy" id="2077091"/>
    <lineage>
        <taxon>Bacteria</taxon>
        <taxon>Pseudomonadati</taxon>
        <taxon>Bacteroidota</taxon>
        <taxon>Chitinophagia</taxon>
        <taxon>Chitinophagales</taxon>
        <taxon>Chitinophagaceae</taxon>
        <taxon>Flavipsychrobacter</taxon>
    </lineage>
</organism>
<comment type="subcellular location">
    <subcellularLocation>
        <location evidence="2">Membrane</location>
        <topology evidence="2">Multi-pass membrane protein</topology>
    </subcellularLocation>
</comment>
<dbReference type="InterPro" id="IPR005467">
    <property type="entry name" value="His_kinase_dom"/>
</dbReference>
<dbReference type="GO" id="GO:0000155">
    <property type="term" value="F:phosphorelay sensor kinase activity"/>
    <property type="evidence" value="ECO:0007669"/>
    <property type="project" value="InterPro"/>
</dbReference>
<dbReference type="Pfam" id="PF02518">
    <property type="entry name" value="HATPase_c"/>
    <property type="match status" value="1"/>
</dbReference>
<dbReference type="InterPro" id="IPR036890">
    <property type="entry name" value="HATPase_C_sf"/>
</dbReference>
<dbReference type="RefSeq" id="WP_105039193.1">
    <property type="nucleotide sequence ID" value="NZ_PPSL01000003.1"/>
</dbReference>
<sequence length="900" mass="100538">MSYLVIISCGLIYLLLLFGIAYYAEYKLKRNVNVVNNPWMYALSMAVYCTAWTYYGSVGRVGTQGMEFLGVYIGPTIACAFFYPVLRKILRICKSQRINSIADFIATRYGKNVSLGIIITIFCVLGLIPYISLQLKAITSSLSVLSGEHMAEGSLQYFYKDITFYITLILVCFIILFGTRSVDASEKHAGLVASIAFESIIKLVAFVMAGIFVTYGLFHGLGDIFQKAAARPDLKDLFVFGDHGTFSGWTATMLLSMFATLLLPRQFQVSVVENMQEQHLKKALWLFPVYLLIINLFVVPIALAGMLTPALKNVDSDSYVLALPLLYGHNKLGLFIFMGGFSAAISMIIVETIALSTMVSNHLLLPLLFSSAGSAKERPLLKSVINSRRVSIALLLLLAYVYERTIAQHASLVSIGLVSFAAVAQFAPALFIGLFWKAGNRRGAVASILAGFFIWFYTLALPAFITGTGGNSSIMTEGLFGISLLRPYALFGMEGLSPIAHSFFWSMLINVLTYVIVSVNTFSDAQELYQAELFVDIFRHTSSSEQNSIWKGTAYIRDIRSLLVNFLGEERADRLLTSFAIKHKLSIESGYADPRLVSFSERILSGVIGSASARIMVRSVTKEEIISIAEVLNIVKESQQVLELNKELRKKSAELTKATEMLTAMNEQLTQMDVIKDEFLYTVTHELRTPLTSIRAMSEIVYDNQDMEEEMRNHYLSSIVNETERLSHLITQVLNLERYESGRQKLHITPNNIDDLIAEVVHALQPLANEKKATLTFHPSSSMYLVQCDSDLIRQVIYNLISNAIKFVPGQTGMINIRVRIEYEELQVWIEDNGKGVPNELHELIFDKFFQAKNQTIQKPEGSGLGLAISKRIMDMHNGRIWVESEPGKGANFIFGLPYA</sequence>
<dbReference type="Gene3D" id="3.30.565.10">
    <property type="entry name" value="Histidine kinase-like ATPase, C-terminal domain"/>
    <property type="match status" value="1"/>
</dbReference>
<dbReference type="EMBL" id="PPSL01000003">
    <property type="protein sequence ID" value="PQJ10465.1"/>
    <property type="molecule type" value="Genomic_DNA"/>
</dbReference>
<dbReference type="PANTHER" id="PTHR43711">
    <property type="entry name" value="TWO-COMPONENT HISTIDINE KINASE"/>
    <property type="match status" value="1"/>
</dbReference>
<keyword evidence="7 13" id="KW-0812">Transmembrane</keyword>
<dbReference type="Gene3D" id="1.10.287.130">
    <property type="match status" value="1"/>
</dbReference>
<dbReference type="InterPro" id="IPR003594">
    <property type="entry name" value="HATPase_dom"/>
</dbReference>
<keyword evidence="16" id="KW-1185">Reference proteome</keyword>
<feature type="transmembrane region" description="Helical" evidence="13">
    <location>
        <begin position="284"/>
        <end position="307"/>
    </location>
</feature>